<evidence type="ECO:0000313" key="1">
    <source>
        <dbReference type="EMBL" id="PPR00303.1"/>
    </source>
</evidence>
<sequence length="422" mass="47998">MSYPVLPYDILIDIIDIIAETGPLDLSMQTLKAISSLSKFCNHHCRKHIFKSIDAGYAKEKEFMYYETAYTLKLVITPIQPRVASFIKLVKEHPGVIPYIQRFCLVHFDYPYGVEENALSSALPKLSNLSSLEIRLNNNAWTGYLSRTVQSLCTLPNLTHLRLDNIFNFPIGAFTSFPHLKALELLSFDLKADELAPRISTPPLKITTLLIDDVNRIDFLARQRVDGKNVLDLTELKNLSFAVNSHLKIQDMSFLLRNQMSQVQGVEEMKITITVYDPASTSSLSGFEFDIKPHFDLWILPNRRALKRLHLTSLITQTMGDPYSGICQTLEKLETDNILEELTITVNVAAPPIGQVRIRRTGTKWKALFDILMKPGWEKLKVLSLVVKLNGTDRDVSQLGDFIDSTCTHAGRRIYGEWLIYH</sequence>
<name>A0A409YBD5_9AGAR</name>
<dbReference type="AlphaFoldDB" id="A0A409YBD5"/>
<dbReference type="Proteomes" id="UP000284842">
    <property type="component" value="Unassembled WGS sequence"/>
</dbReference>
<dbReference type="EMBL" id="NHTK01001319">
    <property type="protein sequence ID" value="PPR00303.1"/>
    <property type="molecule type" value="Genomic_DNA"/>
</dbReference>
<proteinExistence type="predicted"/>
<dbReference type="SUPFAM" id="SSF52047">
    <property type="entry name" value="RNI-like"/>
    <property type="match status" value="1"/>
</dbReference>
<gene>
    <name evidence="1" type="ORF">CVT24_004593</name>
</gene>
<evidence type="ECO:0008006" key="3">
    <source>
        <dbReference type="Google" id="ProtNLM"/>
    </source>
</evidence>
<protein>
    <recommendedName>
        <fullName evidence="3">F-box domain-containing protein</fullName>
    </recommendedName>
</protein>
<dbReference type="InterPro" id="IPR032675">
    <property type="entry name" value="LRR_dom_sf"/>
</dbReference>
<dbReference type="OrthoDB" id="2745898at2759"/>
<organism evidence="1 2">
    <name type="scientific">Panaeolus cyanescens</name>
    <dbReference type="NCBI Taxonomy" id="181874"/>
    <lineage>
        <taxon>Eukaryota</taxon>
        <taxon>Fungi</taxon>
        <taxon>Dikarya</taxon>
        <taxon>Basidiomycota</taxon>
        <taxon>Agaricomycotina</taxon>
        <taxon>Agaricomycetes</taxon>
        <taxon>Agaricomycetidae</taxon>
        <taxon>Agaricales</taxon>
        <taxon>Agaricineae</taxon>
        <taxon>Galeropsidaceae</taxon>
        <taxon>Panaeolus</taxon>
    </lineage>
</organism>
<keyword evidence="2" id="KW-1185">Reference proteome</keyword>
<comment type="caution">
    <text evidence="1">The sequence shown here is derived from an EMBL/GenBank/DDBJ whole genome shotgun (WGS) entry which is preliminary data.</text>
</comment>
<dbReference type="STRING" id="181874.A0A409YBD5"/>
<reference evidence="1 2" key="1">
    <citation type="journal article" date="2018" name="Evol. Lett.">
        <title>Horizontal gene cluster transfer increased hallucinogenic mushroom diversity.</title>
        <authorList>
            <person name="Reynolds H.T."/>
            <person name="Vijayakumar V."/>
            <person name="Gluck-Thaler E."/>
            <person name="Korotkin H.B."/>
            <person name="Matheny P.B."/>
            <person name="Slot J.C."/>
        </authorList>
    </citation>
    <scope>NUCLEOTIDE SEQUENCE [LARGE SCALE GENOMIC DNA]</scope>
    <source>
        <strain evidence="1 2">2629</strain>
    </source>
</reference>
<evidence type="ECO:0000313" key="2">
    <source>
        <dbReference type="Proteomes" id="UP000284842"/>
    </source>
</evidence>
<dbReference type="Gene3D" id="3.80.10.10">
    <property type="entry name" value="Ribonuclease Inhibitor"/>
    <property type="match status" value="1"/>
</dbReference>
<dbReference type="InParanoid" id="A0A409YBD5"/>
<accession>A0A409YBD5</accession>